<name>A4BX77_9FLAO</name>
<sequence>MHYKIMYIWLTTLTKSEKENGIVSSILKLDKKHKLRVI</sequence>
<dbReference type="STRING" id="313594.PI23P_03702"/>
<dbReference type="AlphaFoldDB" id="A4BX77"/>
<dbReference type="Proteomes" id="UP000003053">
    <property type="component" value="Unassembled WGS sequence"/>
</dbReference>
<proteinExistence type="predicted"/>
<dbReference type="EMBL" id="AAOG01000001">
    <property type="protein sequence ID" value="EAR13568.1"/>
    <property type="molecule type" value="Genomic_DNA"/>
</dbReference>
<gene>
    <name evidence="1" type="ORF">PI23P_03702</name>
</gene>
<comment type="caution">
    <text evidence="1">The sequence shown here is derived from an EMBL/GenBank/DDBJ whole genome shotgun (WGS) entry which is preliminary data.</text>
</comment>
<evidence type="ECO:0000313" key="1">
    <source>
        <dbReference type="EMBL" id="EAR13568.1"/>
    </source>
</evidence>
<dbReference type="HOGENOM" id="CLU_3331392_0_0_10"/>
<keyword evidence="2" id="KW-1185">Reference proteome</keyword>
<evidence type="ECO:0000313" key="2">
    <source>
        <dbReference type="Proteomes" id="UP000003053"/>
    </source>
</evidence>
<organism evidence="1 2">
    <name type="scientific">Polaribacter irgensii 23-P</name>
    <dbReference type="NCBI Taxonomy" id="313594"/>
    <lineage>
        <taxon>Bacteria</taxon>
        <taxon>Pseudomonadati</taxon>
        <taxon>Bacteroidota</taxon>
        <taxon>Flavobacteriia</taxon>
        <taxon>Flavobacteriales</taxon>
        <taxon>Flavobacteriaceae</taxon>
    </lineage>
</organism>
<protein>
    <submittedName>
        <fullName evidence="1">Uncharacterized protein</fullName>
    </submittedName>
</protein>
<accession>A4BX77</accession>
<reference evidence="1 2" key="1">
    <citation type="submission" date="2006-02" db="EMBL/GenBank/DDBJ databases">
        <authorList>
            <person name="Murray A."/>
            <person name="Staley J."/>
            <person name="Ferriera S."/>
            <person name="Johnson J."/>
            <person name="Kravitz S."/>
            <person name="Halpern A."/>
            <person name="Remington K."/>
            <person name="Beeson K."/>
            <person name="Tran B."/>
            <person name="Rogers Y.-H."/>
            <person name="Friedman R."/>
            <person name="Venter J.C."/>
        </authorList>
    </citation>
    <scope>NUCLEOTIDE SEQUENCE [LARGE SCALE GENOMIC DNA]</scope>
    <source>
        <strain evidence="1 2">23-P</strain>
    </source>
</reference>